<protein>
    <submittedName>
        <fullName evidence="3">Universal stress protein UspA-like protein</fullName>
    </submittedName>
</protein>
<dbReference type="Pfam" id="PF00582">
    <property type="entry name" value="Usp"/>
    <property type="match status" value="1"/>
</dbReference>
<dbReference type="AlphaFoldDB" id="A0A100W8R6"/>
<dbReference type="PANTHER" id="PTHR46268">
    <property type="entry name" value="STRESS RESPONSE PROTEIN NHAX"/>
    <property type="match status" value="1"/>
</dbReference>
<dbReference type="InterPro" id="IPR006015">
    <property type="entry name" value="Universal_stress_UspA"/>
</dbReference>
<evidence type="ECO:0000259" key="2">
    <source>
        <dbReference type="Pfam" id="PF00582"/>
    </source>
</evidence>
<proteinExistence type="inferred from homology"/>
<sequence length="279" mass="29406">MTSSSQSASPSSSPLPIVVGIDGSKFARRAAFWAAEEAVGRQVPLRLIYVVESDDPDSDAVAVEAADALRSVAEALNASGLQVKVETDILQGDPVDVLAEASRSAGLICLGWKGTHDSGPGRRGSTAALVAQAAECSVAVVHRRHAREAPGPHRWVVAVLDDRPHPRAILQKAIEEAGLRDASILALTPWPAESERSESIRAEIKAYLGDPDPDNPDVLVCVLPRPADVPNLLAQSADIDQLVIAQGDDPQLIAQLVDPATAAILRGTDCSLLVLRDQV</sequence>
<evidence type="ECO:0000313" key="4">
    <source>
        <dbReference type="Proteomes" id="UP000069443"/>
    </source>
</evidence>
<reference evidence="4" key="1">
    <citation type="journal article" date="2016" name="Genome Announc.">
        <title>Draft Genome Sequences of Five Rapidly Growing Mycobacterium Species, M. thermoresistibile, M. fortuitum subsp. acetamidolyticum, M. canariasense, M. brisbanense, and M. novocastrense.</title>
        <authorList>
            <person name="Katahira K."/>
            <person name="Ogura Y."/>
            <person name="Gotoh Y."/>
            <person name="Hayashi T."/>
        </authorList>
    </citation>
    <scope>NUCLEOTIDE SEQUENCE [LARGE SCALE GENOMIC DNA]</scope>
    <source>
        <strain evidence="4">JCM15298</strain>
    </source>
</reference>
<accession>A0A100W8R6</accession>
<dbReference type="STRING" id="228230.RMCC_0545"/>
<dbReference type="RefSeq" id="WP_062654977.1">
    <property type="nucleotide sequence ID" value="NZ_BCSY01000020.1"/>
</dbReference>
<dbReference type="EMBL" id="BCSY01000020">
    <property type="protein sequence ID" value="GAS93579.1"/>
    <property type="molecule type" value="Genomic_DNA"/>
</dbReference>
<gene>
    <name evidence="3" type="ORF">RMCC_0545</name>
</gene>
<dbReference type="PANTHER" id="PTHR46268:SF6">
    <property type="entry name" value="UNIVERSAL STRESS PROTEIN UP12"/>
    <property type="match status" value="1"/>
</dbReference>
<reference evidence="4" key="2">
    <citation type="submission" date="2016-02" db="EMBL/GenBank/DDBJ databases">
        <title>Draft genome sequence of five rapidly growing Mycobacterium species.</title>
        <authorList>
            <person name="Katahira K."/>
            <person name="Gotou Y."/>
            <person name="Iida K."/>
            <person name="Ogura Y."/>
            <person name="Hayashi T."/>
        </authorList>
    </citation>
    <scope>NUCLEOTIDE SEQUENCE [LARGE SCALE GENOMIC DNA]</scope>
    <source>
        <strain evidence="4">JCM15298</strain>
    </source>
</reference>
<keyword evidence="4" id="KW-1185">Reference proteome</keyword>
<comment type="caution">
    <text evidence="3">The sequence shown here is derived from an EMBL/GenBank/DDBJ whole genome shotgun (WGS) entry which is preliminary data.</text>
</comment>
<dbReference type="OrthoDB" id="4702919at2"/>
<feature type="domain" description="UspA" evidence="2">
    <location>
        <begin position="17"/>
        <end position="142"/>
    </location>
</feature>
<evidence type="ECO:0000256" key="1">
    <source>
        <dbReference type="ARBA" id="ARBA00008791"/>
    </source>
</evidence>
<dbReference type="Proteomes" id="UP000069443">
    <property type="component" value="Unassembled WGS sequence"/>
</dbReference>
<organism evidence="3 4">
    <name type="scientific">Mycolicibacterium canariasense</name>
    <name type="common">Mycobacterium canariasense</name>
    <dbReference type="NCBI Taxonomy" id="228230"/>
    <lineage>
        <taxon>Bacteria</taxon>
        <taxon>Bacillati</taxon>
        <taxon>Actinomycetota</taxon>
        <taxon>Actinomycetes</taxon>
        <taxon>Mycobacteriales</taxon>
        <taxon>Mycobacteriaceae</taxon>
        <taxon>Mycolicibacterium</taxon>
    </lineage>
</organism>
<dbReference type="SUPFAM" id="SSF52402">
    <property type="entry name" value="Adenine nucleotide alpha hydrolases-like"/>
    <property type="match status" value="2"/>
</dbReference>
<comment type="similarity">
    <text evidence="1">Belongs to the universal stress protein A family.</text>
</comment>
<evidence type="ECO:0000313" key="3">
    <source>
        <dbReference type="EMBL" id="GAS93579.1"/>
    </source>
</evidence>
<name>A0A100W8R6_MYCCR</name>
<dbReference type="PRINTS" id="PR01438">
    <property type="entry name" value="UNVRSLSTRESS"/>
</dbReference>
<dbReference type="Gene3D" id="3.40.50.12370">
    <property type="match status" value="1"/>
</dbReference>
<dbReference type="InterPro" id="IPR006016">
    <property type="entry name" value="UspA"/>
</dbReference>